<feature type="region of interest" description="Disordered" evidence="1">
    <location>
        <begin position="456"/>
        <end position="485"/>
    </location>
</feature>
<evidence type="ECO:0000256" key="1">
    <source>
        <dbReference type="SAM" id="MobiDB-lite"/>
    </source>
</evidence>
<evidence type="ECO:0000313" key="3">
    <source>
        <dbReference type="Proteomes" id="UP000215433"/>
    </source>
</evidence>
<gene>
    <name evidence="2" type="ORF">Tam10B_0090</name>
</gene>
<comment type="caution">
    <text evidence="2">The sequence shown here is derived from an EMBL/GenBank/DDBJ whole genome shotgun (WGS) entry which is preliminary data.</text>
</comment>
<reference evidence="2 3" key="1">
    <citation type="submission" date="2017-05" db="EMBL/GenBank/DDBJ databases">
        <title>Bifidobacterium vansinderenii sp. nov.</title>
        <authorList>
            <person name="Lugli G.A."/>
            <person name="Duranti S."/>
            <person name="Mangifesta M."/>
        </authorList>
    </citation>
    <scope>NUCLEOTIDE SEQUENCE [LARGE SCALE GENOMIC DNA]</scope>
    <source>
        <strain evidence="2 3">Tam10B</strain>
    </source>
</reference>
<dbReference type="AlphaFoldDB" id="A0A229W1B9"/>
<proteinExistence type="predicted"/>
<protein>
    <submittedName>
        <fullName evidence="2">Portal protein</fullName>
    </submittedName>
</protein>
<dbReference type="OrthoDB" id="1780383at2"/>
<dbReference type="EMBL" id="NEWD01000002">
    <property type="protein sequence ID" value="OXN01648.1"/>
    <property type="molecule type" value="Genomic_DNA"/>
</dbReference>
<dbReference type="RefSeq" id="WP_093959316.1">
    <property type="nucleotide sequence ID" value="NZ_NEWD01000002.1"/>
</dbReference>
<dbReference type="Proteomes" id="UP000215433">
    <property type="component" value="Unassembled WGS sequence"/>
</dbReference>
<organism evidence="2 3">
    <name type="scientific">Bifidobacterium vansinderenii</name>
    <dbReference type="NCBI Taxonomy" id="1984871"/>
    <lineage>
        <taxon>Bacteria</taxon>
        <taxon>Bacillati</taxon>
        <taxon>Actinomycetota</taxon>
        <taxon>Actinomycetes</taxon>
        <taxon>Bifidobacteriales</taxon>
        <taxon>Bifidobacteriaceae</taxon>
        <taxon>Bifidobacterium</taxon>
    </lineage>
</organism>
<dbReference type="InterPro" id="IPR021145">
    <property type="entry name" value="Portal_protein_SPP1_Gp6-like"/>
</dbReference>
<accession>A0A229W1B9</accession>
<evidence type="ECO:0000313" key="2">
    <source>
        <dbReference type="EMBL" id="OXN01648.1"/>
    </source>
</evidence>
<dbReference type="Pfam" id="PF05133">
    <property type="entry name" value="SPP1_portal"/>
    <property type="match status" value="1"/>
</dbReference>
<keyword evidence="3" id="KW-1185">Reference proteome</keyword>
<name>A0A229W1B9_9BIFI</name>
<sequence length="485" mass="54072">MISFPTTISGLTSGEQQLYRRLLRRLYRKRNRNRLRSTYYNGRNQLHDIGYSLPPIAKDISIVVGWPEKAIEGLANRVRLDGLIAADGSTPADAIGELTDANDVIQLAQSVHTDAFVHSCSFVAVLQGDPAKGEPEAIIQEFTADTATGEWDKRRKRLAAALLFDVDDEYEQVNGIYLMDYEHTVTIEPDEHGWHVADRWDEVSGRIPCELFAYKPDSRRPFGRSRINRTVMSLTDSAVRTFLRSEIQAELYSVPGRYFLGVNEDMFTDEDGNLVPKWRIMLDQVLAIPRDQLTGQIPQVGQFQQASFEPHLAQLRQTATMFASATSLPPDAMGVLTDNPSSAEAIDKASKELCLLAENCHIWFGRPWQRVIEHAQRISGDGQTQTLLPQWRNPSTPSKAAAADLAVKLVGANILPSDSEVTWDMLDLTDQQRRILRGEARRKRAQAAIDQLRATTMQQMQEDTAGGTQRPAGAGEPTGGTRTTA</sequence>